<feature type="transmembrane region" description="Helical" evidence="6">
    <location>
        <begin position="364"/>
        <end position="387"/>
    </location>
</feature>
<dbReference type="NCBIfam" id="NF041503">
    <property type="entry name" value="WZX_like"/>
    <property type="match status" value="1"/>
</dbReference>
<feature type="transmembrane region" description="Helical" evidence="6">
    <location>
        <begin position="330"/>
        <end position="352"/>
    </location>
</feature>
<keyword evidence="3 6" id="KW-0812">Transmembrane</keyword>
<feature type="transmembrane region" description="Helical" evidence="6">
    <location>
        <begin position="399"/>
        <end position="424"/>
    </location>
</feature>
<evidence type="ECO:0000256" key="3">
    <source>
        <dbReference type="ARBA" id="ARBA00022692"/>
    </source>
</evidence>
<feature type="transmembrane region" description="Helical" evidence="6">
    <location>
        <begin position="106"/>
        <end position="129"/>
    </location>
</feature>
<feature type="transmembrane region" description="Helical" evidence="6">
    <location>
        <begin position="41"/>
        <end position="60"/>
    </location>
</feature>
<dbReference type="Pfam" id="PF01943">
    <property type="entry name" value="Polysacc_synt"/>
    <property type="match status" value="1"/>
</dbReference>
<name>A0A087BM25_BIFLN</name>
<evidence type="ECO:0000313" key="8">
    <source>
        <dbReference type="Proteomes" id="UP000029024"/>
    </source>
</evidence>
<evidence type="ECO:0000256" key="1">
    <source>
        <dbReference type="ARBA" id="ARBA00004651"/>
    </source>
</evidence>
<evidence type="ECO:0000256" key="6">
    <source>
        <dbReference type="SAM" id="Phobius"/>
    </source>
</evidence>
<keyword evidence="4 6" id="KW-1133">Transmembrane helix</keyword>
<dbReference type="RefSeq" id="WP_080771050.1">
    <property type="nucleotide sequence ID" value="NZ_JGZA01000005.1"/>
</dbReference>
<feature type="transmembrane region" description="Helical" evidence="6">
    <location>
        <begin position="12"/>
        <end position="35"/>
    </location>
</feature>
<dbReference type="InterPro" id="IPR050833">
    <property type="entry name" value="Poly_Biosynth_Transport"/>
</dbReference>
<comment type="caution">
    <text evidence="7">The sequence shown here is derived from an EMBL/GenBank/DDBJ whole genome shotgun (WGS) entry which is preliminary data.</text>
</comment>
<feature type="transmembrane region" description="Helical" evidence="6">
    <location>
        <begin position="260"/>
        <end position="279"/>
    </location>
</feature>
<keyword evidence="2" id="KW-1003">Cell membrane</keyword>
<comment type="subcellular location">
    <subcellularLocation>
        <location evidence="1">Cell membrane</location>
        <topology evidence="1">Multi-pass membrane protein</topology>
    </subcellularLocation>
</comment>
<dbReference type="Proteomes" id="UP000029024">
    <property type="component" value="Unassembled WGS sequence"/>
</dbReference>
<organism evidence="7 8">
    <name type="scientific">Bifidobacterium longum subsp. suis</name>
    <dbReference type="NCBI Taxonomy" id="1695"/>
    <lineage>
        <taxon>Bacteria</taxon>
        <taxon>Bacillati</taxon>
        <taxon>Actinomycetota</taxon>
        <taxon>Actinomycetes</taxon>
        <taxon>Bifidobacteriales</taxon>
        <taxon>Bifidobacteriaceae</taxon>
        <taxon>Bifidobacterium</taxon>
    </lineage>
</organism>
<reference evidence="7 8" key="1">
    <citation type="submission" date="2014-03" db="EMBL/GenBank/DDBJ databases">
        <title>Genomics of Bifidobacteria.</title>
        <authorList>
            <person name="Ventura M."/>
            <person name="Milani C."/>
            <person name="Lugli G.A."/>
        </authorList>
    </citation>
    <scope>NUCLEOTIDE SEQUENCE [LARGE SCALE GENOMIC DNA]</scope>
    <source>
        <strain evidence="7 8">LMG 21814</strain>
    </source>
</reference>
<dbReference type="EMBL" id="JGZA01000005">
    <property type="protein sequence ID" value="KFI72075.1"/>
    <property type="molecule type" value="Genomic_DNA"/>
</dbReference>
<dbReference type="InterPro" id="IPR002797">
    <property type="entry name" value="Polysacc_synth"/>
</dbReference>
<evidence type="ECO:0000256" key="5">
    <source>
        <dbReference type="ARBA" id="ARBA00023136"/>
    </source>
</evidence>
<dbReference type="PANTHER" id="PTHR30250">
    <property type="entry name" value="PST FAMILY PREDICTED COLANIC ACID TRANSPORTER"/>
    <property type="match status" value="1"/>
</dbReference>
<sequence>MAFRTKRSDVIWNYVGTVVSMASGFVLLPLLMRFLSGDELGLWYVYIAVANLAMLFEFGFTPTFARNIVYVVSGARHLTATGHDLGSKEDGVDWHLLNTVIRTSKLIYAAIAGLTFILLSSIGTVYISYITSDLNDGLHWASWGLFCVSIVLNLYFLYSITTLRGYGDVAGENQAKTIAKVSQLIISGLLLILGFGLLGASIGYFVNSVVLRGYSLVRLRQHKKLEQGRAGDLRPITFDEIRTILATISHLAWRDGLVQLALYVSTQATSILCSLFLTLEQTGTYSVILQLATAASNFAAAYPRSFFPAMQSAYAENDVKQQRYIISTGIVAYWVLYLLGTIGVAVVILPLLPLLKPGTQVDYALYLMLSLYMALLQQHSICCNYIISMNEIPYLRGYLFAAVFGCSLVAFLCGVVHIGAWGIILGQAISQIIYNNWRWPQYLSHKLDTTYISLFEIGVGTWQGKLMNRFK</sequence>
<evidence type="ECO:0000256" key="4">
    <source>
        <dbReference type="ARBA" id="ARBA00022989"/>
    </source>
</evidence>
<gene>
    <name evidence="7" type="ORF">BLSS_1596</name>
</gene>
<feature type="transmembrane region" description="Helical" evidence="6">
    <location>
        <begin position="184"/>
        <end position="206"/>
    </location>
</feature>
<dbReference type="GO" id="GO:0005886">
    <property type="term" value="C:plasma membrane"/>
    <property type="evidence" value="ECO:0007669"/>
    <property type="project" value="UniProtKB-SubCell"/>
</dbReference>
<proteinExistence type="predicted"/>
<evidence type="ECO:0000313" key="7">
    <source>
        <dbReference type="EMBL" id="KFI72075.1"/>
    </source>
</evidence>
<dbReference type="PANTHER" id="PTHR30250:SF26">
    <property type="entry name" value="PSMA PROTEIN"/>
    <property type="match status" value="1"/>
</dbReference>
<feature type="transmembrane region" description="Helical" evidence="6">
    <location>
        <begin position="141"/>
        <end position="163"/>
    </location>
</feature>
<accession>A0A087BM25</accession>
<evidence type="ECO:0000256" key="2">
    <source>
        <dbReference type="ARBA" id="ARBA00022475"/>
    </source>
</evidence>
<protein>
    <submittedName>
        <fullName evidence="7">Polysaccharide biosynthesis protein</fullName>
    </submittedName>
</protein>
<keyword evidence="5 6" id="KW-0472">Membrane</keyword>
<dbReference type="InterPro" id="IPR048122">
    <property type="entry name" value="WZX-like"/>
</dbReference>
<dbReference type="AlphaFoldDB" id="A0A087BM25"/>